<sequence length="81" mass="8613">MTPELDVVFPRPDETTAVAHACDTDVEEPGGGSLQATWRTVLPADGNIGIGGAPVRLLRRVRVRSTTGQALTPHRQVSRPG</sequence>
<protein>
    <submittedName>
        <fullName evidence="1">Uncharacterized protein</fullName>
    </submittedName>
</protein>
<name>A0A9X2NFU1_9PSEU</name>
<dbReference type="EMBL" id="JAMXQV010000022">
    <property type="protein sequence ID" value="MCR6487889.1"/>
    <property type="molecule type" value="Genomic_DNA"/>
</dbReference>
<organism evidence="1 2">
    <name type="scientific">Amycolatopsis iheyensis</name>
    <dbReference type="NCBI Taxonomy" id="2945988"/>
    <lineage>
        <taxon>Bacteria</taxon>
        <taxon>Bacillati</taxon>
        <taxon>Actinomycetota</taxon>
        <taxon>Actinomycetes</taxon>
        <taxon>Pseudonocardiales</taxon>
        <taxon>Pseudonocardiaceae</taxon>
        <taxon>Amycolatopsis</taxon>
    </lineage>
</organism>
<gene>
    <name evidence="1" type="ORF">M8542_34195</name>
</gene>
<dbReference type="AlphaFoldDB" id="A0A9X2NFU1"/>
<dbReference type="Proteomes" id="UP001144096">
    <property type="component" value="Unassembled WGS sequence"/>
</dbReference>
<accession>A0A9X2NFU1</accession>
<reference evidence="1" key="1">
    <citation type="submission" date="2022-06" db="EMBL/GenBank/DDBJ databases">
        <title>Amycolatopsis iheyaensis sp. nov., a new species of the genus Amycolatopsis isolated from soil in Iheya island, Japan.</title>
        <authorList>
            <person name="Ngamcharungchit C."/>
            <person name="Kanto H."/>
            <person name="Take A."/>
            <person name="Intra B."/>
            <person name="Matsumoto A."/>
            <person name="Panbangred W."/>
            <person name="Inahashi Y."/>
        </authorList>
    </citation>
    <scope>NUCLEOTIDE SEQUENCE</scope>
    <source>
        <strain evidence="1">OK19-0408</strain>
    </source>
</reference>
<evidence type="ECO:0000313" key="2">
    <source>
        <dbReference type="Proteomes" id="UP001144096"/>
    </source>
</evidence>
<evidence type="ECO:0000313" key="1">
    <source>
        <dbReference type="EMBL" id="MCR6487889.1"/>
    </source>
</evidence>
<proteinExistence type="predicted"/>
<comment type="caution">
    <text evidence="1">The sequence shown here is derived from an EMBL/GenBank/DDBJ whole genome shotgun (WGS) entry which is preliminary data.</text>
</comment>
<keyword evidence="2" id="KW-1185">Reference proteome</keyword>
<dbReference type="RefSeq" id="WP_257924458.1">
    <property type="nucleotide sequence ID" value="NZ_JAMXQV010000022.1"/>
</dbReference>